<feature type="compositionally biased region" description="Basic and acidic residues" evidence="1">
    <location>
        <begin position="48"/>
        <end position="60"/>
    </location>
</feature>
<feature type="signal peptide" evidence="2">
    <location>
        <begin position="1"/>
        <end position="24"/>
    </location>
</feature>
<evidence type="ECO:0000256" key="2">
    <source>
        <dbReference type="SAM" id="SignalP"/>
    </source>
</evidence>
<feature type="chain" id="PRO_5045865358" evidence="2">
    <location>
        <begin position="25"/>
        <end position="135"/>
    </location>
</feature>
<dbReference type="RefSeq" id="WP_068171682.1">
    <property type="nucleotide sequence ID" value="NZ_BAQB01000017.1"/>
</dbReference>
<dbReference type="EMBL" id="BAQB01000017">
    <property type="protein sequence ID" value="GBR46783.1"/>
    <property type="molecule type" value="Genomic_DNA"/>
</dbReference>
<gene>
    <name evidence="3" type="ORF">AA106556_1228</name>
</gene>
<evidence type="ECO:0000313" key="3">
    <source>
        <dbReference type="EMBL" id="GBR46783.1"/>
    </source>
</evidence>
<accession>A0ABQ0QJ82</accession>
<feature type="compositionally biased region" description="Polar residues" evidence="1">
    <location>
        <begin position="29"/>
        <end position="41"/>
    </location>
</feature>
<comment type="caution">
    <text evidence="3">The sequence shown here is derived from an EMBL/GenBank/DDBJ whole genome shotgun (WGS) entry which is preliminary data.</text>
</comment>
<feature type="region of interest" description="Disordered" evidence="1">
    <location>
        <begin position="29"/>
        <end position="135"/>
    </location>
</feature>
<organism evidence="3 4">
    <name type="scientific">Neokomagataea tanensis NBRC 106556</name>
    <dbReference type="NCBI Taxonomy" id="1223519"/>
    <lineage>
        <taxon>Bacteria</taxon>
        <taxon>Pseudomonadati</taxon>
        <taxon>Pseudomonadota</taxon>
        <taxon>Alphaproteobacteria</taxon>
        <taxon>Acetobacterales</taxon>
        <taxon>Acetobacteraceae</taxon>
        <taxon>Neokomagataea</taxon>
    </lineage>
</organism>
<dbReference type="Proteomes" id="UP001062443">
    <property type="component" value="Unassembled WGS sequence"/>
</dbReference>
<feature type="compositionally biased region" description="Basic and acidic residues" evidence="1">
    <location>
        <begin position="81"/>
        <end position="91"/>
    </location>
</feature>
<keyword evidence="2" id="KW-0732">Signal</keyword>
<evidence type="ECO:0000313" key="4">
    <source>
        <dbReference type="Proteomes" id="UP001062443"/>
    </source>
</evidence>
<protein>
    <submittedName>
        <fullName evidence="3">Uncharacterized protein</fullName>
    </submittedName>
</protein>
<name>A0ABQ0QJ82_9PROT</name>
<evidence type="ECO:0000256" key="1">
    <source>
        <dbReference type="SAM" id="MobiDB-lite"/>
    </source>
</evidence>
<reference evidence="3" key="1">
    <citation type="submission" date="2013-04" db="EMBL/GenBank/DDBJ databases">
        <title>The genome sequencing project of 58 acetic acid bacteria.</title>
        <authorList>
            <person name="Okamoto-Kainuma A."/>
            <person name="Ishikawa M."/>
            <person name="Umino S."/>
            <person name="Koizumi Y."/>
            <person name="Shiwa Y."/>
            <person name="Yoshikawa H."/>
            <person name="Matsutani M."/>
            <person name="Matsushita K."/>
        </authorList>
    </citation>
    <scope>NUCLEOTIDE SEQUENCE</scope>
    <source>
        <strain evidence="3">NBRC 106556</strain>
    </source>
</reference>
<feature type="compositionally biased region" description="Polar residues" evidence="1">
    <location>
        <begin position="107"/>
        <end position="118"/>
    </location>
</feature>
<sequence length="135" mass="14195">MTRLFRYAATVALFSGLATGQVMAQSTSFNAPYTGAPTQTPKAPADPTDDHKMHGGEHFHARGHRTPPPGYQDTPSTDFQHGPDPDHEAGVQRDSVTGANLSKFGSAYQSGSNVQSGQLGDATGNGWVAPKGNGW</sequence>
<proteinExistence type="predicted"/>
<keyword evidence="4" id="KW-1185">Reference proteome</keyword>